<evidence type="ECO:0000313" key="2">
    <source>
        <dbReference type="Proteomes" id="UP000050700"/>
    </source>
</evidence>
<accession>A0A158SYA6</accession>
<reference evidence="1 2" key="1">
    <citation type="submission" date="2014-05" db="EMBL/GenBank/DDBJ databases">
        <title>Methylome analysis of the phasevarions of Haemophilus influenzae.</title>
        <authorList>
            <person name="Atack J.M."/>
            <person name="Fox K.L."/>
            <person name="Power P.M."/>
            <person name="Clark T."/>
            <person name="Jurcisek J."/>
            <person name="Korlach J."/>
            <person name="Bakaletz L.O."/>
            <person name="Jennings M.P."/>
        </authorList>
    </citation>
    <scope>NUCLEOTIDE SEQUENCE [LARGE SCALE GENOMIC DNA]</scope>
    <source>
        <strain evidence="1 2">1209</strain>
    </source>
</reference>
<evidence type="ECO:0000313" key="1">
    <source>
        <dbReference type="EMBL" id="KIS35850.1"/>
    </source>
</evidence>
<organism evidence="1 2">
    <name type="scientific">Haemophilus influenzae</name>
    <dbReference type="NCBI Taxonomy" id="727"/>
    <lineage>
        <taxon>Bacteria</taxon>
        <taxon>Pseudomonadati</taxon>
        <taxon>Pseudomonadota</taxon>
        <taxon>Gammaproteobacteria</taxon>
        <taxon>Pasteurellales</taxon>
        <taxon>Pasteurellaceae</taxon>
        <taxon>Haemophilus</taxon>
    </lineage>
</organism>
<protein>
    <submittedName>
        <fullName evidence="1">Uncharacterized protein</fullName>
    </submittedName>
</protein>
<comment type="caution">
    <text evidence="1">The sequence shown here is derived from an EMBL/GenBank/DDBJ whole genome shotgun (WGS) entry which is preliminary data.</text>
</comment>
<dbReference type="PATRIC" id="fig|727.582.peg.1342"/>
<dbReference type="Proteomes" id="UP000050700">
    <property type="component" value="Unassembled WGS sequence"/>
</dbReference>
<proteinExistence type="predicted"/>
<sequence>MMLCDLLFFCYSSLLEDIYRFCQVFIFIFLIQFKNITL</sequence>
<dbReference type="AlphaFoldDB" id="A0A158SYA6"/>
<name>A0A158SYA6_HAEIF</name>
<gene>
    <name evidence="1" type="ORF">NTHI1209_01463</name>
</gene>
<dbReference type="EMBL" id="JMQP01000002">
    <property type="protein sequence ID" value="KIS35850.1"/>
    <property type="molecule type" value="Genomic_DNA"/>
</dbReference>